<dbReference type="AlphaFoldDB" id="A0A3Q0RXL5"/>
<comment type="subcellular location">
    <subcellularLocation>
        <location evidence="1">Membrane</location>
    </subcellularLocation>
</comment>
<evidence type="ECO:0000256" key="4">
    <source>
        <dbReference type="ARBA" id="ARBA00023180"/>
    </source>
</evidence>
<sequence length="209" mass="23627">MEKFVAVFAVLAALLAANVSVSEAQPEKKYFKAGGDLQLSPQKVSVSIFSIVWKYDKNLLAEWVKDSIELTYYSKFRGRSELNIVTGELVVHNMTSADKGVYSVEINNQVQSLTYQTVEIQEVPKPTVEFQPLVCDPDTETCRLICYGDIANAGPVSYFWKKDDGEWEPSGDRKELTLPVTLRRISGGWMDVPVFLRWTCLAHFYSLNL</sequence>
<keyword evidence="2 5" id="KW-0732">Signal</keyword>
<evidence type="ECO:0000256" key="2">
    <source>
        <dbReference type="ARBA" id="ARBA00022729"/>
    </source>
</evidence>
<keyword evidence="4" id="KW-0325">Glycoprotein</keyword>
<dbReference type="GO" id="GO:0016020">
    <property type="term" value="C:membrane"/>
    <property type="evidence" value="ECO:0007669"/>
    <property type="project" value="UniProtKB-SubCell"/>
</dbReference>
<dbReference type="PANTHER" id="PTHR12080:SF125">
    <property type="entry name" value="CD48 ANTIGEN-LIKE"/>
    <property type="match status" value="1"/>
</dbReference>
<evidence type="ECO:0000256" key="1">
    <source>
        <dbReference type="ARBA" id="ARBA00004370"/>
    </source>
</evidence>
<name>A0A3Q0RXL5_AMPCI</name>
<dbReference type="Proteomes" id="UP000261340">
    <property type="component" value="Unplaced"/>
</dbReference>
<keyword evidence="7" id="KW-1185">Reference proteome</keyword>
<keyword evidence="3" id="KW-0472">Membrane</keyword>
<dbReference type="PANTHER" id="PTHR12080">
    <property type="entry name" value="SIGNALING LYMPHOCYTIC ACTIVATION MOLECULE"/>
    <property type="match status" value="1"/>
</dbReference>
<feature type="signal peptide" evidence="5">
    <location>
        <begin position="1"/>
        <end position="24"/>
    </location>
</feature>
<evidence type="ECO:0000256" key="3">
    <source>
        <dbReference type="ARBA" id="ARBA00023136"/>
    </source>
</evidence>
<reference evidence="6" key="1">
    <citation type="submission" date="2025-08" db="UniProtKB">
        <authorList>
            <consortium name="Ensembl"/>
        </authorList>
    </citation>
    <scope>IDENTIFICATION</scope>
</reference>
<dbReference type="GeneTree" id="ENSGT00610000086518"/>
<feature type="chain" id="PRO_5018740001" description="Ig-like domain-containing protein" evidence="5">
    <location>
        <begin position="25"/>
        <end position="209"/>
    </location>
</feature>
<dbReference type="STRING" id="61819.ENSACIP00000015461"/>
<reference evidence="6" key="2">
    <citation type="submission" date="2025-09" db="UniProtKB">
        <authorList>
            <consortium name="Ensembl"/>
        </authorList>
    </citation>
    <scope>IDENTIFICATION</scope>
</reference>
<dbReference type="OMA" id="CYCNERG"/>
<dbReference type="InterPro" id="IPR013783">
    <property type="entry name" value="Ig-like_fold"/>
</dbReference>
<evidence type="ECO:0008006" key="8">
    <source>
        <dbReference type="Google" id="ProtNLM"/>
    </source>
</evidence>
<dbReference type="SUPFAM" id="SSF48726">
    <property type="entry name" value="Immunoglobulin"/>
    <property type="match status" value="1"/>
</dbReference>
<dbReference type="Ensembl" id="ENSACIT00000015872.1">
    <property type="protein sequence ID" value="ENSACIP00000015461.1"/>
    <property type="gene ID" value="ENSACIG00000012020.1"/>
</dbReference>
<dbReference type="InterPro" id="IPR036179">
    <property type="entry name" value="Ig-like_dom_sf"/>
</dbReference>
<dbReference type="InterPro" id="IPR015631">
    <property type="entry name" value="CD2/SLAM_rcpt"/>
</dbReference>
<protein>
    <recommendedName>
        <fullName evidence="8">Ig-like domain-containing protein</fullName>
    </recommendedName>
</protein>
<organism evidence="6 7">
    <name type="scientific">Amphilophus citrinellus</name>
    <name type="common">Midas cichlid</name>
    <name type="synonym">Cichlasoma citrinellum</name>
    <dbReference type="NCBI Taxonomy" id="61819"/>
    <lineage>
        <taxon>Eukaryota</taxon>
        <taxon>Metazoa</taxon>
        <taxon>Chordata</taxon>
        <taxon>Craniata</taxon>
        <taxon>Vertebrata</taxon>
        <taxon>Euteleostomi</taxon>
        <taxon>Actinopterygii</taxon>
        <taxon>Neopterygii</taxon>
        <taxon>Teleostei</taxon>
        <taxon>Neoteleostei</taxon>
        <taxon>Acanthomorphata</taxon>
        <taxon>Ovalentaria</taxon>
        <taxon>Cichlomorphae</taxon>
        <taxon>Cichliformes</taxon>
        <taxon>Cichlidae</taxon>
        <taxon>New World cichlids</taxon>
        <taxon>Cichlasomatinae</taxon>
        <taxon>Heroini</taxon>
        <taxon>Amphilophus</taxon>
    </lineage>
</organism>
<evidence type="ECO:0000313" key="6">
    <source>
        <dbReference type="Ensembl" id="ENSACIP00000015461.1"/>
    </source>
</evidence>
<evidence type="ECO:0000313" key="7">
    <source>
        <dbReference type="Proteomes" id="UP000261340"/>
    </source>
</evidence>
<dbReference type="Gene3D" id="2.60.40.10">
    <property type="entry name" value="Immunoglobulins"/>
    <property type="match status" value="1"/>
</dbReference>
<evidence type="ECO:0000256" key="5">
    <source>
        <dbReference type="SAM" id="SignalP"/>
    </source>
</evidence>
<accession>A0A3Q0RXL5</accession>
<proteinExistence type="predicted"/>